<reference evidence="10 11" key="1">
    <citation type="journal article" date="2016" name="Genome Biol. Evol.">
        <title>Divergent and convergent evolution of fungal pathogenicity.</title>
        <authorList>
            <person name="Shang Y."/>
            <person name="Xiao G."/>
            <person name="Zheng P."/>
            <person name="Cen K."/>
            <person name="Zhan S."/>
            <person name="Wang C."/>
        </authorList>
    </citation>
    <scope>NUCLEOTIDE SEQUENCE [LARGE SCALE GENOMIC DNA]</scope>
    <source>
        <strain evidence="10 11">RCEF 1005</strain>
    </source>
</reference>
<evidence type="ECO:0000256" key="3">
    <source>
        <dbReference type="ARBA" id="ARBA00022679"/>
    </source>
</evidence>
<dbReference type="Proteomes" id="UP000076881">
    <property type="component" value="Unassembled WGS sequence"/>
</dbReference>
<dbReference type="Pfam" id="PF02782">
    <property type="entry name" value="FGGY_C"/>
    <property type="match status" value="1"/>
</dbReference>
<evidence type="ECO:0000313" key="10">
    <source>
        <dbReference type="EMBL" id="OAA76403.1"/>
    </source>
</evidence>
<sequence>MTADDNGPLYLGFDLSTQQLKAIVVGSNLKTVGQAHVDFDADFGAAYNITKGVHVRPATGEVYAPVALWLESLDLVLARLSDALSPVPLSRVRGVSGSGQQHGSVYWNADAERRLAALDPARPLAQQLDCALAHEWSPNWQDQSTQDECDRFDAELGGREQLAQVTGSGAHHRFTGPQIMRLRRVHPHVYAKTSRISLVSSWLASVLLGRIAPLDVGDVCGMNLWDMANQRWSPELLALAAGQDGAEGLRAKLGDPCMDGGESLGTISPYFAARYGFSPGCQILPFTGDNPATILALPLRPLDAIVSLGTSTTFLMNTPAYKPDGAYHFFNHPTTRGHYMFMLCYKNGGLSRERVRDALTKPEPGGTGWETFNQAVVDTPPLDLHGRDDRAKMGLYFDLRETVPNIRAGTWRFTCNAADGSDLREVDSAWSKATDARLIVESQALSMRLRSQKLVHSPRDQLPAQPRRIYLVGGGSLNPAIAQTLGSVLGGADGVYKLDVGGSACALGGAYKAVWALERCPGETFDDLLAGRWQEDGAIEKVDVGYREGTYEQYGNVLGAFEEMEQRLLAEEKQ</sequence>
<dbReference type="InterPro" id="IPR042024">
    <property type="entry name" value="D-XK_euk"/>
</dbReference>
<dbReference type="Pfam" id="PF00370">
    <property type="entry name" value="FGGY_N"/>
    <property type="match status" value="1"/>
</dbReference>
<evidence type="ECO:0000259" key="8">
    <source>
        <dbReference type="Pfam" id="PF00370"/>
    </source>
</evidence>
<dbReference type="InterPro" id="IPR018485">
    <property type="entry name" value="FGGY_C"/>
</dbReference>
<keyword evidence="7" id="KW-0547">Nucleotide-binding</keyword>
<evidence type="ECO:0000313" key="11">
    <source>
        <dbReference type="Proteomes" id="UP000076881"/>
    </source>
</evidence>
<dbReference type="GO" id="GO:0004856">
    <property type="term" value="F:D-xylulokinase activity"/>
    <property type="evidence" value="ECO:0007669"/>
    <property type="project" value="UniProtKB-UniRule"/>
</dbReference>
<evidence type="ECO:0000256" key="4">
    <source>
        <dbReference type="ARBA" id="ARBA00022777"/>
    </source>
</evidence>
<dbReference type="FunFam" id="3.30.420.40:FF:000118">
    <property type="entry name" value="Xylulose kinase 2"/>
    <property type="match status" value="1"/>
</dbReference>
<dbReference type="EC" id="2.7.1.17" evidence="7"/>
<keyword evidence="7" id="KW-0119">Carbohydrate metabolism</keyword>
<accession>A0A168GEZ0</accession>
<proteinExistence type="inferred from homology"/>
<dbReference type="CDD" id="cd07776">
    <property type="entry name" value="ASKHA_NBD_FGGY_SpXK-like"/>
    <property type="match status" value="1"/>
</dbReference>
<dbReference type="EMBL" id="AZHF01000004">
    <property type="protein sequence ID" value="OAA76403.1"/>
    <property type="molecule type" value="Genomic_DNA"/>
</dbReference>
<dbReference type="OrthoDB" id="1728974at2759"/>
<evidence type="ECO:0000256" key="5">
    <source>
        <dbReference type="ARBA" id="ARBA00025184"/>
    </source>
</evidence>
<dbReference type="Gene3D" id="3.30.420.40">
    <property type="match status" value="2"/>
</dbReference>
<dbReference type="GO" id="GO:0042732">
    <property type="term" value="P:D-xylose metabolic process"/>
    <property type="evidence" value="ECO:0007669"/>
    <property type="project" value="UniProtKB-UniRule"/>
</dbReference>
<keyword evidence="7" id="KW-0067">ATP-binding</keyword>
<comment type="caution">
    <text evidence="10">The sequence shown here is derived from an EMBL/GenBank/DDBJ whole genome shotgun (WGS) entry which is preliminary data.</text>
</comment>
<feature type="domain" description="Carbohydrate kinase FGGY N-terminal" evidence="8">
    <location>
        <begin position="140"/>
        <end position="295"/>
    </location>
</feature>
<evidence type="ECO:0000256" key="2">
    <source>
        <dbReference type="ARBA" id="ARBA00022629"/>
    </source>
</evidence>
<dbReference type="GO" id="GO:0005524">
    <property type="term" value="F:ATP binding"/>
    <property type="evidence" value="ECO:0007669"/>
    <property type="project" value="UniProtKB-UniRule"/>
</dbReference>
<protein>
    <recommendedName>
        <fullName evidence="7">Xylulose kinase</fullName>
        <ecNumber evidence="7">2.7.1.17</ecNumber>
    </recommendedName>
</protein>
<keyword evidence="11" id="KW-1185">Reference proteome</keyword>
<keyword evidence="2 7" id="KW-0859">Xylose metabolism</keyword>
<dbReference type="PANTHER" id="PTHR10196:SF57">
    <property type="entry name" value="XYLULOSE KINASE"/>
    <property type="match status" value="1"/>
</dbReference>
<evidence type="ECO:0000256" key="7">
    <source>
        <dbReference type="RuleBase" id="RU367058"/>
    </source>
</evidence>
<dbReference type="SUPFAM" id="SSF53067">
    <property type="entry name" value="Actin-like ATPase domain"/>
    <property type="match status" value="2"/>
</dbReference>
<name>A0A168GEZ0_CORDF</name>
<dbReference type="AlphaFoldDB" id="A0A168GEZ0"/>
<evidence type="ECO:0000256" key="6">
    <source>
        <dbReference type="ARBA" id="ARBA00048885"/>
    </source>
</evidence>
<evidence type="ECO:0000256" key="1">
    <source>
        <dbReference type="ARBA" id="ARBA00009156"/>
    </source>
</evidence>
<keyword evidence="4 7" id="KW-0418">Kinase</keyword>
<organism evidence="10 11">
    <name type="scientific">Akanthomyces lecanii RCEF 1005</name>
    <dbReference type="NCBI Taxonomy" id="1081108"/>
    <lineage>
        <taxon>Eukaryota</taxon>
        <taxon>Fungi</taxon>
        <taxon>Dikarya</taxon>
        <taxon>Ascomycota</taxon>
        <taxon>Pezizomycotina</taxon>
        <taxon>Sordariomycetes</taxon>
        <taxon>Hypocreomycetidae</taxon>
        <taxon>Hypocreales</taxon>
        <taxon>Cordycipitaceae</taxon>
        <taxon>Akanthomyces</taxon>
        <taxon>Cordyceps confragosa</taxon>
    </lineage>
</organism>
<dbReference type="PANTHER" id="PTHR10196">
    <property type="entry name" value="SUGAR KINASE"/>
    <property type="match status" value="1"/>
</dbReference>
<dbReference type="InterPro" id="IPR043129">
    <property type="entry name" value="ATPase_NBD"/>
</dbReference>
<dbReference type="GO" id="GO:0005997">
    <property type="term" value="P:xylulose metabolic process"/>
    <property type="evidence" value="ECO:0007669"/>
    <property type="project" value="TreeGrafter"/>
</dbReference>
<keyword evidence="3 7" id="KW-0808">Transferase</keyword>
<gene>
    <name evidence="10" type="ORF">LEL_06087</name>
</gene>
<comment type="similarity">
    <text evidence="1 7">Belongs to the FGGY kinase family.</text>
</comment>
<dbReference type="STRING" id="1081108.A0A168GEZ0"/>
<dbReference type="InterPro" id="IPR018484">
    <property type="entry name" value="FGGY_N"/>
</dbReference>
<comment type="function">
    <text evidence="5 7">Highly specific D-xylulose kinase which participates in the catabolism of xylose. Xylose is a major component of hemicelluloses such as xylan. Most fungi utilize D-xylose via three enzymatic reactions, xylose reductase (XR), xylitol dehydrogenase (XDH), and xylulokinase, to form xylulose 5-phosphate, which enters pentose phosphate pathway.</text>
</comment>
<feature type="domain" description="Carbohydrate kinase FGGY C-terminal" evidence="9">
    <location>
        <begin position="305"/>
        <end position="517"/>
    </location>
</feature>
<dbReference type="GO" id="GO:0005829">
    <property type="term" value="C:cytosol"/>
    <property type="evidence" value="ECO:0007669"/>
    <property type="project" value="TreeGrafter"/>
</dbReference>
<comment type="catalytic activity">
    <reaction evidence="6 7">
        <text>D-xylulose + ATP = D-xylulose 5-phosphate + ADP + H(+)</text>
        <dbReference type="Rhea" id="RHEA:10964"/>
        <dbReference type="ChEBI" id="CHEBI:15378"/>
        <dbReference type="ChEBI" id="CHEBI:17140"/>
        <dbReference type="ChEBI" id="CHEBI:30616"/>
        <dbReference type="ChEBI" id="CHEBI:57737"/>
        <dbReference type="ChEBI" id="CHEBI:456216"/>
        <dbReference type="EC" id="2.7.1.17"/>
    </reaction>
</comment>
<evidence type="ECO:0000259" key="9">
    <source>
        <dbReference type="Pfam" id="PF02782"/>
    </source>
</evidence>